<organism evidence="2 3">
    <name type="scientific">Haemaphysalis longicornis</name>
    <name type="common">Bush tick</name>
    <dbReference type="NCBI Taxonomy" id="44386"/>
    <lineage>
        <taxon>Eukaryota</taxon>
        <taxon>Metazoa</taxon>
        <taxon>Ecdysozoa</taxon>
        <taxon>Arthropoda</taxon>
        <taxon>Chelicerata</taxon>
        <taxon>Arachnida</taxon>
        <taxon>Acari</taxon>
        <taxon>Parasitiformes</taxon>
        <taxon>Ixodida</taxon>
        <taxon>Ixodoidea</taxon>
        <taxon>Ixodidae</taxon>
        <taxon>Haemaphysalinae</taxon>
        <taxon>Haemaphysalis</taxon>
    </lineage>
</organism>
<reference evidence="2 3" key="1">
    <citation type="journal article" date="2020" name="Cell">
        <title>Large-Scale Comparative Analyses of Tick Genomes Elucidate Their Genetic Diversity and Vector Capacities.</title>
        <authorList>
            <consortium name="Tick Genome and Microbiome Consortium (TIGMIC)"/>
            <person name="Jia N."/>
            <person name="Wang J."/>
            <person name="Shi W."/>
            <person name="Du L."/>
            <person name="Sun Y."/>
            <person name="Zhan W."/>
            <person name="Jiang J.F."/>
            <person name="Wang Q."/>
            <person name="Zhang B."/>
            <person name="Ji P."/>
            <person name="Bell-Sakyi L."/>
            <person name="Cui X.M."/>
            <person name="Yuan T.T."/>
            <person name="Jiang B.G."/>
            <person name="Yang W.F."/>
            <person name="Lam T.T."/>
            <person name="Chang Q.C."/>
            <person name="Ding S.J."/>
            <person name="Wang X.J."/>
            <person name="Zhu J.G."/>
            <person name="Ruan X.D."/>
            <person name="Zhao L."/>
            <person name="Wei J.T."/>
            <person name="Ye R.Z."/>
            <person name="Que T.C."/>
            <person name="Du C.H."/>
            <person name="Zhou Y.H."/>
            <person name="Cheng J.X."/>
            <person name="Dai P.F."/>
            <person name="Guo W.B."/>
            <person name="Han X.H."/>
            <person name="Huang E.J."/>
            <person name="Li L.F."/>
            <person name="Wei W."/>
            <person name="Gao Y.C."/>
            <person name="Liu J.Z."/>
            <person name="Shao H.Z."/>
            <person name="Wang X."/>
            <person name="Wang C.C."/>
            <person name="Yang T.C."/>
            <person name="Huo Q.B."/>
            <person name="Li W."/>
            <person name="Chen H.Y."/>
            <person name="Chen S.E."/>
            <person name="Zhou L.G."/>
            <person name="Ni X.B."/>
            <person name="Tian J.H."/>
            <person name="Sheng Y."/>
            <person name="Liu T."/>
            <person name="Pan Y.S."/>
            <person name="Xia L.Y."/>
            <person name="Li J."/>
            <person name="Zhao F."/>
            <person name="Cao W.C."/>
        </authorList>
    </citation>
    <scope>NUCLEOTIDE SEQUENCE [LARGE SCALE GENOMIC DNA]</scope>
    <source>
        <strain evidence="2">HaeL-2018</strain>
    </source>
</reference>
<name>A0A9J6FGX1_HAELO</name>
<proteinExistence type="predicted"/>
<keyword evidence="3" id="KW-1185">Reference proteome</keyword>
<comment type="caution">
    <text evidence="2">The sequence shown here is derived from an EMBL/GenBank/DDBJ whole genome shotgun (WGS) entry which is preliminary data.</text>
</comment>
<evidence type="ECO:0000256" key="1">
    <source>
        <dbReference type="SAM" id="Phobius"/>
    </source>
</evidence>
<protein>
    <submittedName>
        <fullName evidence="2">Uncharacterized protein</fullName>
    </submittedName>
</protein>
<accession>A0A9J6FGX1</accession>
<evidence type="ECO:0000313" key="2">
    <source>
        <dbReference type="EMBL" id="KAH9361680.1"/>
    </source>
</evidence>
<keyword evidence="1" id="KW-0472">Membrane</keyword>
<dbReference type="AlphaFoldDB" id="A0A9J6FGX1"/>
<dbReference type="EMBL" id="JABSTR010000001">
    <property type="protein sequence ID" value="KAH9361680.1"/>
    <property type="molecule type" value="Genomic_DNA"/>
</dbReference>
<keyword evidence="1" id="KW-0812">Transmembrane</keyword>
<sequence>MHLMRSTEAPSRVLINGFQRRSDIWMYLVEPETLRILTTNDPRIQMLTSSGSAQSSFLDHLSRSLAITAQQLRHPYAPPTAPPNLVRPVKIAGGDSSDLGAALIVLACIIAVLGFVGIVYHCCMWSRYVANKERIKRMCVAPRYEPVYADSSLKEYETQASFGTAPLAANRVRLFSLAVTKHS</sequence>
<dbReference type="PANTHER" id="PTHR31914">
    <property type="entry name" value="PROTEIN FAM163A"/>
    <property type="match status" value="1"/>
</dbReference>
<dbReference type="Proteomes" id="UP000821853">
    <property type="component" value="Chromosome 1"/>
</dbReference>
<dbReference type="PANTHER" id="PTHR31914:SF2">
    <property type="entry name" value="PROTEIN FAM163A"/>
    <property type="match status" value="1"/>
</dbReference>
<dbReference type="VEuPathDB" id="VectorBase:HLOH_052178"/>
<gene>
    <name evidence="2" type="ORF">HPB48_005167</name>
</gene>
<dbReference type="InterPro" id="IPR040281">
    <property type="entry name" value="FAM163A"/>
</dbReference>
<keyword evidence="1" id="KW-1133">Transmembrane helix</keyword>
<dbReference type="OrthoDB" id="6427745at2759"/>
<evidence type="ECO:0000313" key="3">
    <source>
        <dbReference type="Proteomes" id="UP000821853"/>
    </source>
</evidence>
<feature type="transmembrane region" description="Helical" evidence="1">
    <location>
        <begin position="99"/>
        <end position="128"/>
    </location>
</feature>